<keyword evidence="2" id="KW-1185">Reference proteome</keyword>
<protein>
    <submittedName>
        <fullName evidence="1">Uncharacterized protein</fullName>
    </submittedName>
</protein>
<comment type="caution">
    <text evidence="1">The sequence shown here is derived from an EMBL/GenBank/DDBJ whole genome shotgun (WGS) entry which is preliminary data.</text>
</comment>
<gene>
    <name evidence="1" type="ORF">WAE58_10770</name>
</gene>
<dbReference type="RefSeq" id="WP_246269395.1">
    <property type="nucleotide sequence ID" value="NZ_CBFGNQ010000006.1"/>
</dbReference>
<name>A0ABU8NML3_9SPHI</name>
<sequence length="52" mass="6304">MEDEDSLDVLFWLSRTVSERLSEVSRLRKNYFTWADGKFPEKIEKVVQQRKL</sequence>
<proteinExistence type="predicted"/>
<dbReference type="EMBL" id="JBBEUB010000003">
    <property type="protein sequence ID" value="MEJ2902911.1"/>
    <property type="molecule type" value="Genomic_DNA"/>
</dbReference>
<reference evidence="1 2" key="1">
    <citation type="submission" date="2024-03" db="EMBL/GenBank/DDBJ databases">
        <title>Sequence of Lycoming College Course Isolates.</title>
        <authorList>
            <person name="Plotts O."/>
            <person name="Newman J."/>
        </authorList>
    </citation>
    <scope>NUCLEOTIDE SEQUENCE [LARGE SCALE GENOMIC DNA]</scope>
    <source>
        <strain evidence="1 2">CJB-3</strain>
    </source>
</reference>
<evidence type="ECO:0000313" key="2">
    <source>
        <dbReference type="Proteomes" id="UP001378956"/>
    </source>
</evidence>
<accession>A0ABU8NML3</accession>
<organism evidence="1 2">
    <name type="scientific">Pedobacter panaciterrae</name>
    <dbReference type="NCBI Taxonomy" id="363849"/>
    <lineage>
        <taxon>Bacteria</taxon>
        <taxon>Pseudomonadati</taxon>
        <taxon>Bacteroidota</taxon>
        <taxon>Sphingobacteriia</taxon>
        <taxon>Sphingobacteriales</taxon>
        <taxon>Sphingobacteriaceae</taxon>
        <taxon>Pedobacter</taxon>
    </lineage>
</organism>
<dbReference type="Proteomes" id="UP001378956">
    <property type="component" value="Unassembled WGS sequence"/>
</dbReference>
<evidence type="ECO:0000313" key="1">
    <source>
        <dbReference type="EMBL" id="MEJ2902911.1"/>
    </source>
</evidence>